<dbReference type="NCBIfam" id="TIGR01167">
    <property type="entry name" value="LPXTG_anchor"/>
    <property type="match status" value="1"/>
</dbReference>
<dbReference type="AlphaFoldDB" id="A0A6L5GV01"/>
<evidence type="ECO:0000313" key="3">
    <source>
        <dbReference type="EMBL" id="MQM73656.1"/>
    </source>
</evidence>
<feature type="compositionally biased region" description="Low complexity" evidence="1">
    <location>
        <begin position="7"/>
        <end position="26"/>
    </location>
</feature>
<name>A0A6L5GV01_9FIRM</name>
<keyword evidence="2" id="KW-0812">Transmembrane</keyword>
<dbReference type="Proteomes" id="UP000473648">
    <property type="component" value="Unassembled WGS sequence"/>
</dbReference>
<evidence type="ECO:0000256" key="1">
    <source>
        <dbReference type="SAM" id="MobiDB-lite"/>
    </source>
</evidence>
<comment type="caution">
    <text evidence="3">The sequence shown here is derived from an EMBL/GenBank/DDBJ whole genome shotgun (WGS) entry which is preliminary data.</text>
</comment>
<dbReference type="EMBL" id="VOGB01000005">
    <property type="protein sequence ID" value="MQM73656.1"/>
    <property type="molecule type" value="Genomic_DNA"/>
</dbReference>
<feature type="transmembrane region" description="Helical" evidence="2">
    <location>
        <begin position="26"/>
        <end position="44"/>
    </location>
</feature>
<evidence type="ECO:0000256" key="2">
    <source>
        <dbReference type="SAM" id="Phobius"/>
    </source>
</evidence>
<keyword evidence="4" id="KW-1185">Reference proteome</keyword>
<reference evidence="3" key="1">
    <citation type="journal article" date="2020" name="Appl. Environ. Microbiol.">
        <title>Medium-Chain Fatty Acid Synthesis by 'Candidatus Weimeria bifida' gen. nov., sp. nov., and 'Candidatus Pseudoramibacter fermentans' sp. nov.</title>
        <authorList>
            <person name="Scarborough M.J."/>
            <person name="Myers K.S."/>
            <person name="Donohue T.J."/>
            <person name="Noguera D.R."/>
        </authorList>
    </citation>
    <scope>NUCLEOTIDE SEQUENCE</scope>
    <source>
        <strain evidence="3">EUB1.1</strain>
    </source>
</reference>
<feature type="region of interest" description="Disordered" evidence="1">
    <location>
        <begin position="1"/>
        <end position="26"/>
    </location>
</feature>
<keyword evidence="2" id="KW-0472">Membrane</keyword>
<keyword evidence="2" id="KW-1133">Transmembrane helix</keyword>
<gene>
    <name evidence="3" type="ORF">FRC53_09645</name>
</gene>
<accession>A0A6L5GV01</accession>
<sequence>MPTQPSGPKNTQTTGTGTKTGDPTNAALPAVAGGIALAGLIILARRKQHNK</sequence>
<evidence type="ECO:0000313" key="4">
    <source>
        <dbReference type="Proteomes" id="UP000473648"/>
    </source>
</evidence>
<organism evidence="3 4">
    <name type="scientific">Candidatus Pseudoramibacter fermentans</name>
    <dbReference type="NCBI Taxonomy" id="2594427"/>
    <lineage>
        <taxon>Bacteria</taxon>
        <taxon>Bacillati</taxon>
        <taxon>Bacillota</taxon>
        <taxon>Clostridia</taxon>
        <taxon>Eubacteriales</taxon>
        <taxon>Eubacteriaceae</taxon>
        <taxon>Pseudoramibacter</taxon>
    </lineage>
</organism>
<proteinExistence type="predicted"/>
<protein>
    <submittedName>
        <fullName evidence="3">LPXTG cell wall anchor domain-containing protein</fullName>
    </submittedName>
</protein>